<dbReference type="Pfam" id="PF01547">
    <property type="entry name" value="SBP_bac_1"/>
    <property type="match status" value="1"/>
</dbReference>
<dbReference type="AlphaFoldDB" id="A0A919V4B2"/>
<evidence type="ECO:0000313" key="6">
    <source>
        <dbReference type="Proteomes" id="UP000655287"/>
    </source>
</evidence>
<dbReference type="GO" id="GO:1901982">
    <property type="term" value="F:maltose binding"/>
    <property type="evidence" value="ECO:0007669"/>
    <property type="project" value="TreeGrafter"/>
</dbReference>
<name>A0A919V4B2_9ACTN</name>
<feature type="signal peptide" evidence="4">
    <location>
        <begin position="1"/>
        <end position="23"/>
    </location>
</feature>
<keyword evidence="2" id="KW-0813">Transport</keyword>
<dbReference type="InterPro" id="IPR006059">
    <property type="entry name" value="SBP"/>
</dbReference>
<comment type="similarity">
    <text evidence="1">Belongs to the bacterial solute-binding protein 1 family.</text>
</comment>
<dbReference type="RefSeq" id="WP_203983802.1">
    <property type="nucleotide sequence ID" value="NZ_BOOU01000031.1"/>
</dbReference>
<dbReference type="PANTHER" id="PTHR30061">
    <property type="entry name" value="MALTOSE-BINDING PERIPLASMIC PROTEIN"/>
    <property type="match status" value="1"/>
</dbReference>
<gene>
    <name evidence="5" type="ORF">Sru01_20670</name>
</gene>
<keyword evidence="3 4" id="KW-0732">Signal</keyword>
<dbReference type="GO" id="GO:0015768">
    <property type="term" value="P:maltose transport"/>
    <property type="evidence" value="ECO:0007669"/>
    <property type="project" value="TreeGrafter"/>
</dbReference>
<evidence type="ECO:0000256" key="2">
    <source>
        <dbReference type="ARBA" id="ARBA00022448"/>
    </source>
</evidence>
<evidence type="ECO:0000256" key="1">
    <source>
        <dbReference type="ARBA" id="ARBA00008520"/>
    </source>
</evidence>
<sequence>MRQRTLWPALLVAALTLTGCGSATRPETSSSTGATGGASGAAQGKLVVWDWKSGDKAAAPYIEKAKADFAKQHPGVTVEFVAQPFEQYYTLLGAAIQAGKGPDVILFNGGGQIRDRVDALLPLDEYVSGDRERLAGWDAFSKDGKTYAAPVTLQGHPIYYNRSLYQKAGLDPTKPATTWDKLVGDCAAIKKSTGAACFAVGNKEGFAIQFFMSGLGSGILTPQEYDDWIAGKRDWSSAGVKRIFQLWKDTGESGLNNKGANSTAMFNDAFAVFQSGKAAHVIGLMSDVGHWKDFAEFLPGDQLGVMKAPVVQPGTTPSLAYDGGIGYGVAKWTKDPKLAADLVRSLSSTEALTAFYSSAGAIASDTTIDVSQAGPAVTTIVSDLKGGKPALHVALSSKTLELMGRLSQKLLDGSVSVDEAVRQLAASDKTG</sequence>
<dbReference type="Proteomes" id="UP000655287">
    <property type="component" value="Unassembled WGS sequence"/>
</dbReference>
<dbReference type="SUPFAM" id="SSF53850">
    <property type="entry name" value="Periplasmic binding protein-like II"/>
    <property type="match status" value="1"/>
</dbReference>
<proteinExistence type="inferred from homology"/>
<protein>
    <submittedName>
        <fullName evidence="5">Sugar ABC transporter substrate-binding protein</fullName>
    </submittedName>
</protein>
<feature type="chain" id="PRO_5037172278" evidence="4">
    <location>
        <begin position="24"/>
        <end position="431"/>
    </location>
</feature>
<dbReference type="GO" id="GO:0042956">
    <property type="term" value="P:maltodextrin transmembrane transport"/>
    <property type="evidence" value="ECO:0007669"/>
    <property type="project" value="TreeGrafter"/>
</dbReference>
<reference evidence="5" key="1">
    <citation type="submission" date="2021-01" db="EMBL/GenBank/DDBJ databases">
        <title>Whole genome shotgun sequence of Sphaerisporangium rufum NBRC 109079.</title>
        <authorList>
            <person name="Komaki H."/>
            <person name="Tamura T."/>
        </authorList>
    </citation>
    <scope>NUCLEOTIDE SEQUENCE</scope>
    <source>
        <strain evidence="5">NBRC 109079</strain>
    </source>
</reference>
<organism evidence="5 6">
    <name type="scientific">Sphaerisporangium rufum</name>
    <dbReference type="NCBI Taxonomy" id="1381558"/>
    <lineage>
        <taxon>Bacteria</taxon>
        <taxon>Bacillati</taxon>
        <taxon>Actinomycetota</taxon>
        <taxon>Actinomycetes</taxon>
        <taxon>Streptosporangiales</taxon>
        <taxon>Streptosporangiaceae</taxon>
        <taxon>Sphaerisporangium</taxon>
    </lineage>
</organism>
<dbReference type="Gene3D" id="3.40.190.10">
    <property type="entry name" value="Periplasmic binding protein-like II"/>
    <property type="match status" value="2"/>
</dbReference>
<dbReference type="PANTHER" id="PTHR30061:SF50">
    <property type="entry name" value="MALTOSE_MALTODEXTRIN-BINDING PERIPLASMIC PROTEIN"/>
    <property type="match status" value="1"/>
</dbReference>
<evidence type="ECO:0000313" key="5">
    <source>
        <dbReference type="EMBL" id="GII77085.1"/>
    </source>
</evidence>
<dbReference type="PROSITE" id="PS51257">
    <property type="entry name" value="PROKAR_LIPOPROTEIN"/>
    <property type="match status" value="1"/>
</dbReference>
<keyword evidence="6" id="KW-1185">Reference proteome</keyword>
<dbReference type="EMBL" id="BOOU01000031">
    <property type="protein sequence ID" value="GII77085.1"/>
    <property type="molecule type" value="Genomic_DNA"/>
</dbReference>
<evidence type="ECO:0000256" key="4">
    <source>
        <dbReference type="SAM" id="SignalP"/>
    </source>
</evidence>
<dbReference type="GO" id="GO:0055052">
    <property type="term" value="C:ATP-binding cassette (ABC) transporter complex, substrate-binding subunit-containing"/>
    <property type="evidence" value="ECO:0007669"/>
    <property type="project" value="TreeGrafter"/>
</dbReference>
<comment type="caution">
    <text evidence="5">The sequence shown here is derived from an EMBL/GenBank/DDBJ whole genome shotgun (WGS) entry which is preliminary data.</text>
</comment>
<accession>A0A919V4B2</accession>
<evidence type="ECO:0000256" key="3">
    <source>
        <dbReference type="ARBA" id="ARBA00022729"/>
    </source>
</evidence>